<dbReference type="Proteomes" id="UP000663855">
    <property type="component" value="Unassembled WGS sequence"/>
</dbReference>
<protein>
    <recommendedName>
        <fullName evidence="5">Pentapeptide repeat-containing protein</fullName>
    </recommendedName>
</protein>
<dbReference type="Proteomes" id="UP000663834">
    <property type="component" value="Unassembled WGS sequence"/>
</dbReference>
<evidence type="ECO:0000256" key="1">
    <source>
        <dbReference type="SAM" id="Phobius"/>
    </source>
</evidence>
<reference evidence="3" key="1">
    <citation type="submission" date="2021-02" db="EMBL/GenBank/DDBJ databases">
        <authorList>
            <person name="Nowell W R."/>
        </authorList>
    </citation>
    <scope>NUCLEOTIDE SEQUENCE</scope>
</reference>
<gene>
    <name evidence="2" type="ORF">CJN711_LOCUS27752</name>
    <name evidence="3" type="ORF">KQP761_LOCUS31991</name>
</gene>
<dbReference type="Pfam" id="PF00805">
    <property type="entry name" value="Pentapeptide"/>
    <property type="match status" value="1"/>
</dbReference>
<sequence length="515" mass="58631">MGENAIDFKREHSIVSSSIAQPSSDVVNRKKARSIRCVSIFKLTLAALPTLVFGVFTIAFSLQQDAAAKAAREQDQRQADVTNRRIVFKEYMDDMKGLLLDENFEQNINKSLLQIRVQTLTVLMNLDPARKRDVFLFLYESRLIRHDHTPNIDIRGADFSEMKLIQTSTQSCEFPFLHLPGVYLENTIFDGCTLIDAVFENSSMTGSKFILSDLIHANFQNTNLTKSQFHDDQLYQAKFTGALLIQSIVHGGVVQNVDLTNADLYQCVIGDELFNPIAYIGFKPNILMNTRLPNGSFININSQNLILSDRAETGCHLNLTSHWREVNSNDPIKIIHFQANVPVNMSKVGDDCFFIIDKDLTSYQHISVQNFSHMIDLKLAMFNLSAWFGLQNPNDMDSLLVGVHFSQNKNSYDVASSIFNERTIKLNALTLFNYLARLIILVSLLSRSFIILYRSKIINIYLGTNLLKDYILILYDCLDLIKKLLNCINGITETFIQSMMSIQQLNNYKNILLFL</sequence>
<evidence type="ECO:0000313" key="4">
    <source>
        <dbReference type="Proteomes" id="UP000663834"/>
    </source>
</evidence>
<keyword evidence="1" id="KW-0812">Transmembrane</keyword>
<keyword evidence="1" id="KW-0472">Membrane</keyword>
<evidence type="ECO:0000313" key="2">
    <source>
        <dbReference type="EMBL" id="CAF1510098.1"/>
    </source>
</evidence>
<name>A0A816FFC6_9BILA</name>
<feature type="transmembrane region" description="Helical" evidence="1">
    <location>
        <begin position="40"/>
        <end position="62"/>
    </location>
</feature>
<proteinExistence type="predicted"/>
<dbReference type="EMBL" id="CAJNOW010017847">
    <property type="protein sequence ID" value="CAF1660781.1"/>
    <property type="molecule type" value="Genomic_DNA"/>
</dbReference>
<dbReference type="AlphaFoldDB" id="A0A816FFC6"/>
<dbReference type="Gene3D" id="2.160.20.80">
    <property type="entry name" value="E3 ubiquitin-protein ligase SopA"/>
    <property type="match status" value="1"/>
</dbReference>
<dbReference type="EMBL" id="CAJNOV010013138">
    <property type="protein sequence ID" value="CAF1510098.1"/>
    <property type="molecule type" value="Genomic_DNA"/>
</dbReference>
<evidence type="ECO:0008006" key="5">
    <source>
        <dbReference type="Google" id="ProtNLM"/>
    </source>
</evidence>
<comment type="caution">
    <text evidence="3">The sequence shown here is derived from an EMBL/GenBank/DDBJ whole genome shotgun (WGS) entry which is preliminary data.</text>
</comment>
<evidence type="ECO:0000313" key="3">
    <source>
        <dbReference type="EMBL" id="CAF1660781.1"/>
    </source>
</evidence>
<dbReference type="SUPFAM" id="SSF141571">
    <property type="entry name" value="Pentapeptide repeat-like"/>
    <property type="match status" value="1"/>
</dbReference>
<accession>A0A816FFC6</accession>
<dbReference type="InterPro" id="IPR001646">
    <property type="entry name" value="5peptide_repeat"/>
</dbReference>
<dbReference type="OrthoDB" id="9989223at2759"/>
<organism evidence="3 4">
    <name type="scientific">Rotaria magnacalcarata</name>
    <dbReference type="NCBI Taxonomy" id="392030"/>
    <lineage>
        <taxon>Eukaryota</taxon>
        <taxon>Metazoa</taxon>
        <taxon>Spiralia</taxon>
        <taxon>Gnathifera</taxon>
        <taxon>Rotifera</taxon>
        <taxon>Eurotatoria</taxon>
        <taxon>Bdelloidea</taxon>
        <taxon>Philodinida</taxon>
        <taxon>Philodinidae</taxon>
        <taxon>Rotaria</taxon>
    </lineage>
</organism>
<keyword evidence="1" id="KW-1133">Transmembrane helix</keyword>